<accession>A0A816FNX0</accession>
<dbReference type="PROSITE" id="PS00658">
    <property type="entry name" value="FORK_HEAD_2"/>
    <property type="match status" value="1"/>
</dbReference>
<feature type="compositionally biased region" description="Low complexity" evidence="7">
    <location>
        <begin position="45"/>
        <end position="70"/>
    </location>
</feature>
<dbReference type="Proteomes" id="UP000663828">
    <property type="component" value="Unassembled WGS sequence"/>
</dbReference>
<dbReference type="OrthoDB" id="5402974at2759"/>
<dbReference type="FunFam" id="1.10.10.10:FF:000016">
    <property type="entry name" value="Forkhead box protein I1"/>
    <property type="match status" value="1"/>
</dbReference>
<dbReference type="GO" id="GO:0030154">
    <property type="term" value="P:cell differentiation"/>
    <property type="evidence" value="ECO:0007669"/>
    <property type="project" value="TreeGrafter"/>
</dbReference>
<dbReference type="SUPFAM" id="SSF46785">
    <property type="entry name" value="Winged helix' DNA-binding domain"/>
    <property type="match status" value="1"/>
</dbReference>
<dbReference type="AlphaFoldDB" id="A0A816FNX0"/>
<evidence type="ECO:0000256" key="2">
    <source>
        <dbReference type="ARBA" id="ARBA00023015"/>
    </source>
</evidence>
<dbReference type="PANTHER" id="PTHR11829">
    <property type="entry name" value="FORKHEAD BOX PROTEIN"/>
    <property type="match status" value="1"/>
</dbReference>
<keyword evidence="4" id="KW-0804">Transcription</keyword>
<dbReference type="InterPro" id="IPR018122">
    <property type="entry name" value="TF_fork_head_CS_1"/>
</dbReference>
<evidence type="ECO:0000313" key="10">
    <source>
        <dbReference type="EMBL" id="CAF1664178.1"/>
    </source>
</evidence>
<protein>
    <recommendedName>
        <fullName evidence="8">Fork-head domain-containing protein</fullName>
    </recommendedName>
</protein>
<evidence type="ECO:0000259" key="8">
    <source>
        <dbReference type="PROSITE" id="PS50039"/>
    </source>
</evidence>
<feature type="compositionally biased region" description="Polar residues" evidence="7">
    <location>
        <begin position="272"/>
        <end position="281"/>
    </location>
</feature>
<feature type="region of interest" description="Disordered" evidence="7">
    <location>
        <begin position="272"/>
        <end position="301"/>
    </location>
</feature>
<feature type="DNA-binding region" description="Fork-head" evidence="6">
    <location>
        <begin position="95"/>
        <end position="189"/>
    </location>
</feature>
<comment type="subcellular location">
    <subcellularLocation>
        <location evidence="1 6">Nucleus</location>
    </subcellularLocation>
</comment>
<evidence type="ECO:0000313" key="11">
    <source>
        <dbReference type="Proteomes" id="UP000663828"/>
    </source>
</evidence>
<name>A0A816FNX0_ADIRI</name>
<dbReference type="InterPro" id="IPR001766">
    <property type="entry name" value="Fork_head_dom"/>
</dbReference>
<dbReference type="GO" id="GO:0000981">
    <property type="term" value="F:DNA-binding transcription factor activity, RNA polymerase II-specific"/>
    <property type="evidence" value="ECO:0007669"/>
    <property type="project" value="TreeGrafter"/>
</dbReference>
<evidence type="ECO:0000256" key="6">
    <source>
        <dbReference type="PROSITE-ProRule" id="PRU00089"/>
    </source>
</evidence>
<feature type="domain" description="Fork-head" evidence="8">
    <location>
        <begin position="95"/>
        <end position="189"/>
    </location>
</feature>
<dbReference type="CDD" id="cd20048">
    <property type="entry name" value="FH_FOXD4-like"/>
    <property type="match status" value="1"/>
</dbReference>
<dbReference type="Gene3D" id="1.10.10.10">
    <property type="entry name" value="Winged helix-like DNA-binding domain superfamily/Winged helix DNA-binding domain"/>
    <property type="match status" value="1"/>
</dbReference>
<reference evidence="10" key="1">
    <citation type="submission" date="2021-02" db="EMBL/GenBank/DDBJ databases">
        <authorList>
            <person name="Nowell W R."/>
        </authorList>
    </citation>
    <scope>NUCLEOTIDE SEQUENCE</scope>
</reference>
<evidence type="ECO:0000256" key="4">
    <source>
        <dbReference type="ARBA" id="ARBA00023163"/>
    </source>
</evidence>
<evidence type="ECO:0000256" key="1">
    <source>
        <dbReference type="ARBA" id="ARBA00004123"/>
    </source>
</evidence>
<dbReference type="PRINTS" id="PR00053">
    <property type="entry name" value="FORKHEAD"/>
</dbReference>
<dbReference type="GO" id="GO:0005634">
    <property type="term" value="C:nucleus"/>
    <property type="evidence" value="ECO:0007669"/>
    <property type="project" value="UniProtKB-SubCell"/>
</dbReference>
<dbReference type="InterPro" id="IPR036388">
    <property type="entry name" value="WH-like_DNA-bd_sf"/>
</dbReference>
<evidence type="ECO:0000256" key="3">
    <source>
        <dbReference type="ARBA" id="ARBA00023125"/>
    </source>
</evidence>
<gene>
    <name evidence="9" type="ORF">EDS130_LOCUS11885</name>
    <name evidence="10" type="ORF">XAT740_LOCUS57452</name>
</gene>
<sequence length="314" mass="34570">MTNKIETTTPTTTTTTTSSSIDDELLVDVVSLNGNSSLCVDSSHHTSSSSTPSSSPNHSIDSSPHSPTSSLCGEMEDEHTDSTKKSLSTKQHIVKPPYSYIALITMAILQSPTRRLTLSGICEFIMNRFPYYKERFPAWQNSIRHNLSLNDCFLKIPRSPGNPGKGNYWTLDPASENMFDNGSFLRRRKRFKRMNQHHHHHHSACFHHGPMLPSSAAAPPPSFPPIPYPFLAVSSPSKRCFPVLPPPLPLLPPPPPILPMVHHNPKSKTPFTIDNLIGNTKSSSLSTSSSSSSSSSSSNINSVLTITNRETFRV</sequence>
<dbReference type="GO" id="GO:0000978">
    <property type="term" value="F:RNA polymerase II cis-regulatory region sequence-specific DNA binding"/>
    <property type="evidence" value="ECO:0007669"/>
    <property type="project" value="TreeGrafter"/>
</dbReference>
<dbReference type="PROSITE" id="PS50039">
    <property type="entry name" value="FORK_HEAD_3"/>
    <property type="match status" value="1"/>
</dbReference>
<dbReference type="Pfam" id="PF00250">
    <property type="entry name" value="Forkhead"/>
    <property type="match status" value="1"/>
</dbReference>
<dbReference type="SMART" id="SM00339">
    <property type="entry name" value="FH"/>
    <property type="match status" value="1"/>
</dbReference>
<dbReference type="EMBL" id="CAJNOJ010000044">
    <property type="protein sequence ID" value="CAF0942254.1"/>
    <property type="molecule type" value="Genomic_DNA"/>
</dbReference>
<keyword evidence="5 6" id="KW-0539">Nucleus</keyword>
<proteinExistence type="predicted"/>
<comment type="caution">
    <text evidence="10">The sequence shown here is derived from an EMBL/GenBank/DDBJ whole genome shotgun (WGS) entry which is preliminary data.</text>
</comment>
<evidence type="ECO:0000313" key="9">
    <source>
        <dbReference type="EMBL" id="CAF0942254.1"/>
    </source>
</evidence>
<evidence type="ECO:0000256" key="5">
    <source>
        <dbReference type="ARBA" id="ARBA00023242"/>
    </source>
</evidence>
<dbReference type="Proteomes" id="UP000663852">
    <property type="component" value="Unassembled WGS sequence"/>
</dbReference>
<dbReference type="PANTHER" id="PTHR11829:SF402">
    <property type="entry name" value="FORK HEAD DOMAIN-CONTAINING PROTEIN FD3-RELATED"/>
    <property type="match status" value="1"/>
</dbReference>
<dbReference type="EMBL" id="CAJNOR010011861">
    <property type="protein sequence ID" value="CAF1664178.1"/>
    <property type="molecule type" value="Genomic_DNA"/>
</dbReference>
<dbReference type="PROSITE" id="PS00657">
    <property type="entry name" value="FORK_HEAD_1"/>
    <property type="match status" value="1"/>
</dbReference>
<keyword evidence="3 6" id="KW-0238">DNA-binding</keyword>
<keyword evidence="11" id="KW-1185">Reference proteome</keyword>
<dbReference type="GO" id="GO:0009653">
    <property type="term" value="P:anatomical structure morphogenesis"/>
    <property type="evidence" value="ECO:0007669"/>
    <property type="project" value="TreeGrafter"/>
</dbReference>
<keyword evidence="2" id="KW-0805">Transcription regulation</keyword>
<organism evidence="10 11">
    <name type="scientific">Adineta ricciae</name>
    <name type="common">Rotifer</name>
    <dbReference type="NCBI Taxonomy" id="249248"/>
    <lineage>
        <taxon>Eukaryota</taxon>
        <taxon>Metazoa</taxon>
        <taxon>Spiralia</taxon>
        <taxon>Gnathifera</taxon>
        <taxon>Rotifera</taxon>
        <taxon>Eurotatoria</taxon>
        <taxon>Bdelloidea</taxon>
        <taxon>Adinetida</taxon>
        <taxon>Adinetidae</taxon>
        <taxon>Adineta</taxon>
    </lineage>
</organism>
<feature type="compositionally biased region" description="Low complexity" evidence="7">
    <location>
        <begin position="282"/>
        <end position="298"/>
    </location>
</feature>
<dbReference type="InterPro" id="IPR050211">
    <property type="entry name" value="FOX_domain-containing"/>
</dbReference>
<feature type="region of interest" description="Disordered" evidence="7">
    <location>
        <begin position="41"/>
        <end position="89"/>
    </location>
</feature>
<evidence type="ECO:0000256" key="7">
    <source>
        <dbReference type="SAM" id="MobiDB-lite"/>
    </source>
</evidence>
<dbReference type="InterPro" id="IPR036390">
    <property type="entry name" value="WH_DNA-bd_sf"/>
</dbReference>
<dbReference type="InterPro" id="IPR030456">
    <property type="entry name" value="TF_fork_head_CS_2"/>
</dbReference>